<evidence type="ECO:0000256" key="3">
    <source>
        <dbReference type="ARBA" id="ARBA00009347"/>
    </source>
</evidence>
<feature type="compositionally biased region" description="Polar residues" evidence="10">
    <location>
        <begin position="429"/>
        <end position="441"/>
    </location>
</feature>
<keyword evidence="6" id="KW-0276">Fatty acid metabolism</keyword>
<dbReference type="InterPro" id="IPR046373">
    <property type="entry name" value="Acyl-CoA_Oxase/DH_mid-dom_sf"/>
</dbReference>
<evidence type="ECO:0000256" key="2">
    <source>
        <dbReference type="ARBA" id="ARBA00004275"/>
    </source>
</evidence>
<evidence type="ECO:0000259" key="13">
    <source>
        <dbReference type="Pfam" id="PF02770"/>
    </source>
</evidence>
<dbReference type="InterPro" id="IPR011009">
    <property type="entry name" value="Kinase-like_dom_sf"/>
</dbReference>
<feature type="domain" description="Acyl-CoA oxidase/dehydrogenase middle" evidence="13">
    <location>
        <begin position="835"/>
        <end position="936"/>
    </location>
</feature>
<evidence type="ECO:0008006" key="16">
    <source>
        <dbReference type="Google" id="ProtNLM"/>
    </source>
</evidence>
<dbReference type="AlphaFoldDB" id="A0AAW1SGR3"/>
<organism evidence="14 15">
    <name type="scientific">Apatococcus lobatus</name>
    <dbReference type="NCBI Taxonomy" id="904363"/>
    <lineage>
        <taxon>Eukaryota</taxon>
        <taxon>Viridiplantae</taxon>
        <taxon>Chlorophyta</taxon>
        <taxon>core chlorophytes</taxon>
        <taxon>Trebouxiophyceae</taxon>
        <taxon>Chlorellales</taxon>
        <taxon>Chlorellaceae</taxon>
        <taxon>Apatococcus</taxon>
    </lineage>
</organism>
<dbReference type="CDD" id="cd05154">
    <property type="entry name" value="ACAD10_11_N-like"/>
    <property type="match status" value="1"/>
</dbReference>
<feature type="compositionally biased region" description="Polar residues" evidence="10">
    <location>
        <begin position="376"/>
        <end position="396"/>
    </location>
</feature>
<evidence type="ECO:0000256" key="9">
    <source>
        <dbReference type="ARBA" id="ARBA00023140"/>
    </source>
</evidence>
<dbReference type="Gene3D" id="3.90.1200.10">
    <property type="match status" value="1"/>
</dbReference>
<dbReference type="InterPro" id="IPR009075">
    <property type="entry name" value="AcylCo_DH/oxidase_C"/>
</dbReference>
<comment type="subcellular location">
    <subcellularLocation>
        <location evidence="2">Peroxisome</location>
    </subcellularLocation>
</comment>
<accession>A0AAW1SGR3</accession>
<keyword evidence="9" id="KW-0576">Peroxisome</keyword>
<dbReference type="InterPro" id="IPR041726">
    <property type="entry name" value="ACAD10_11_N"/>
</dbReference>
<feature type="compositionally biased region" description="Low complexity" evidence="10">
    <location>
        <begin position="442"/>
        <end position="459"/>
    </location>
</feature>
<protein>
    <recommendedName>
        <fullName evidence="16">Acyl-CoA dehydrogenase</fullName>
    </recommendedName>
</protein>
<evidence type="ECO:0000259" key="12">
    <source>
        <dbReference type="Pfam" id="PF01636"/>
    </source>
</evidence>
<dbReference type="Gene3D" id="1.10.540.10">
    <property type="entry name" value="Acyl-CoA dehydrogenase/oxidase, N-terminal domain"/>
    <property type="match status" value="1"/>
</dbReference>
<dbReference type="GO" id="GO:0005777">
    <property type="term" value="C:peroxisome"/>
    <property type="evidence" value="ECO:0007669"/>
    <property type="project" value="UniProtKB-SubCell"/>
</dbReference>
<dbReference type="SUPFAM" id="SSF47203">
    <property type="entry name" value="Acyl-CoA dehydrogenase C-terminal domain-like"/>
    <property type="match status" value="1"/>
</dbReference>
<dbReference type="Gene3D" id="3.30.200.20">
    <property type="entry name" value="Phosphorylase Kinase, domain 1"/>
    <property type="match status" value="1"/>
</dbReference>
<evidence type="ECO:0000256" key="10">
    <source>
        <dbReference type="SAM" id="MobiDB-lite"/>
    </source>
</evidence>
<feature type="domain" description="Aminoglycoside phosphotransferase" evidence="12">
    <location>
        <begin position="42"/>
        <end position="263"/>
    </location>
</feature>
<keyword evidence="4" id="KW-0285">Flavoprotein</keyword>
<dbReference type="InterPro" id="IPR037069">
    <property type="entry name" value="AcylCoA_DH/ox_N_sf"/>
</dbReference>
<feature type="region of interest" description="Disordered" evidence="10">
    <location>
        <begin position="581"/>
        <end position="726"/>
    </location>
</feature>
<dbReference type="PANTHER" id="PTHR48083:SF13">
    <property type="entry name" value="ACYL-COA DEHYDROGENASE FAMILY MEMBER 11"/>
    <property type="match status" value="1"/>
</dbReference>
<dbReference type="Gene3D" id="2.40.110.10">
    <property type="entry name" value="Butyryl-CoA Dehydrogenase, subunit A, domain 2"/>
    <property type="match status" value="1"/>
</dbReference>
<sequence length="1105" mass="118071">MALSTDSAVALPSAAHRFNEDKLVRYLSSSVDELSGLRELAAKQFSHGQSNPTYLLETNLGKFVMRKKPPGHVLASAHAVDREHRILAALAGTHVPVPQVICLCQDESVLGTPFYVMQHVQGRIFTDVSMPTAAADERQAAYFALAATLGKLHSVKPAEVGLGNYSRNHGYCARQVWRWKQQYMAQLDAEPLQEMQQLIQWLETHVPAADSNPSETRISHGDYRLDNVVLHPHDAGQVLAVLDWELSALGYPVADLAYCCLAYHLDEHSRSIFPALSEPLPAGIPSEQEFIEAYCRERGCTAPDKLEWTFCIALSLFRCAAIVAGIGARARMGNASSKNALQAGSPEVVRGLARVALKTISQAEHSVTGSAHHEASQSSFQSHAGVTYGPSTAASSKQKHAAFHDKDSSHADVAYSPQSSSRSHLDKISPSTPHSSGQSHAAVSYGPSTSASSSDTHAAFPSISSSHAEVAYSPYATSGSLHDNPRSPASSQQHSKEPAQSGSDRSSQQEGTVEGINDEGSTKTGPAVSMSHPNAAFFQSQQVRRTDTSASQLSHLGVAEGQMEGTNDAGSVELKPVASMSHPNSALLQSDNTGADSNKQQSPQTGSGPQASNATSNTDRHHEGGAKLQGPQGLGSGQQHTMAESRSNKDDDGGAQSEGSVEGVSDEGSMQNTPASSMSHPSSAFKQAQQLRRNGTSATVDRLTSSASASSSGFDPPQRDPATKWKISPLNEQLKLKAKAAGLWNLWLPADLKARLAHLAGHAPQEEASILLGAGLSNLEYAYLSEIMGRSVWASEIFNCSAPDTGNMEVLARYGSVQQQERWLLPLLRGQIRSCFAMTEPEVASSDATNIRSAIHRKGAGYVVRGHKWWASGAMDPRCAVAIFMGKTDPQADTYRQQSMILVPMDAPGVCIIRPLDVFGYDDAPHGHAEVMFEDVEVPAGNLLLGEGRGFEIAQGRLGPGRLHHCMRMIGMGNRSVELMALRALERIAFKGPIASQGAFRSQLATCRVELDAARLTVLAAADALDKQGNKKARGQIAAAKYLTPNTVLKVIDTAIQVHGGAGVCNDFVLASLWAGARTLRIADGPDDVHLLSIAKLELSRASKL</sequence>
<dbReference type="Pfam" id="PF00441">
    <property type="entry name" value="Acyl-CoA_dh_1"/>
    <property type="match status" value="1"/>
</dbReference>
<feature type="compositionally biased region" description="Polar residues" evidence="10">
    <location>
        <begin position="581"/>
        <end position="617"/>
    </location>
</feature>
<proteinExistence type="inferred from homology"/>
<feature type="domain" description="Acyl-CoA dehydrogenase/oxidase C-terminal" evidence="11">
    <location>
        <begin position="948"/>
        <end position="1096"/>
    </location>
</feature>
<evidence type="ECO:0000259" key="11">
    <source>
        <dbReference type="Pfam" id="PF00441"/>
    </source>
</evidence>
<dbReference type="PANTHER" id="PTHR48083">
    <property type="entry name" value="MEDIUM-CHAIN SPECIFIC ACYL-COA DEHYDROGENASE, MITOCHONDRIAL-RELATED"/>
    <property type="match status" value="1"/>
</dbReference>
<feature type="compositionally biased region" description="Polar residues" evidence="10">
    <location>
        <begin position="476"/>
        <end position="511"/>
    </location>
</feature>
<dbReference type="Pfam" id="PF02770">
    <property type="entry name" value="Acyl-CoA_dh_M"/>
    <property type="match status" value="1"/>
</dbReference>
<keyword evidence="15" id="KW-1185">Reference proteome</keyword>
<evidence type="ECO:0000256" key="4">
    <source>
        <dbReference type="ARBA" id="ARBA00022630"/>
    </source>
</evidence>
<dbReference type="Gene3D" id="1.20.140.10">
    <property type="entry name" value="Butyryl-CoA Dehydrogenase, subunit A, domain 3"/>
    <property type="match status" value="1"/>
</dbReference>
<gene>
    <name evidence="14" type="ORF">WJX74_005074</name>
</gene>
<dbReference type="GO" id="GO:0050660">
    <property type="term" value="F:flavin adenine dinucleotide binding"/>
    <property type="evidence" value="ECO:0007669"/>
    <property type="project" value="InterPro"/>
</dbReference>
<dbReference type="InterPro" id="IPR006091">
    <property type="entry name" value="Acyl-CoA_Oxase/DH_mid-dom"/>
</dbReference>
<evidence type="ECO:0000313" key="14">
    <source>
        <dbReference type="EMBL" id="KAK9844638.1"/>
    </source>
</evidence>
<evidence type="ECO:0000256" key="7">
    <source>
        <dbReference type="ARBA" id="ARBA00023002"/>
    </source>
</evidence>
<dbReference type="InterPro" id="IPR050741">
    <property type="entry name" value="Acyl-CoA_dehydrogenase"/>
</dbReference>
<dbReference type="Proteomes" id="UP001438707">
    <property type="component" value="Unassembled WGS sequence"/>
</dbReference>
<keyword evidence="8" id="KW-0443">Lipid metabolism</keyword>
<keyword evidence="7" id="KW-0560">Oxidoreductase</keyword>
<keyword evidence="5" id="KW-0274">FAD</keyword>
<dbReference type="InterPro" id="IPR002575">
    <property type="entry name" value="Aminoglycoside_PTrfase"/>
</dbReference>
<feature type="compositionally biased region" description="Polar residues" evidence="10">
    <location>
        <begin position="668"/>
        <end position="704"/>
    </location>
</feature>
<dbReference type="SUPFAM" id="SSF56645">
    <property type="entry name" value="Acyl-CoA dehydrogenase NM domain-like"/>
    <property type="match status" value="1"/>
</dbReference>
<dbReference type="SUPFAM" id="SSF56112">
    <property type="entry name" value="Protein kinase-like (PK-like)"/>
    <property type="match status" value="1"/>
</dbReference>
<comment type="similarity">
    <text evidence="3">Belongs to the acyl-CoA dehydrogenase family.</text>
</comment>
<comment type="caution">
    <text evidence="14">The sequence shown here is derived from an EMBL/GenBank/DDBJ whole genome shotgun (WGS) entry which is preliminary data.</text>
</comment>
<dbReference type="InterPro" id="IPR036250">
    <property type="entry name" value="AcylCo_DH-like_C"/>
</dbReference>
<dbReference type="GO" id="GO:0003995">
    <property type="term" value="F:acyl-CoA dehydrogenase activity"/>
    <property type="evidence" value="ECO:0007669"/>
    <property type="project" value="TreeGrafter"/>
</dbReference>
<dbReference type="FunFam" id="2.40.110.10:FF:000002">
    <property type="entry name" value="Acyl-CoA dehydrogenase fadE12"/>
    <property type="match status" value="1"/>
</dbReference>
<evidence type="ECO:0000256" key="1">
    <source>
        <dbReference type="ARBA" id="ARBA00001974"/>
    </source>
</evidence>
<comment type="cofactor">
    <cofactor evidence="1">
        <name>FAD</name>
        <dbReference type="ChEBI" id="CHEBI:57692"/>
    </cofactor>
</comment>
<evidence type="ECO:0000313" key="15">
    <source>
        <dbReference type="Proteomes" id="UP001438707"/>
    </source>
</evidence>
<evidence type="ECO:0000256" key="6">
    <source>
        <dbReference type="ARBA" id="ARBA00022832"/>
    </source>
</evidence>
<feature type="region of interest" description="Disordered" evidence="10">
    <location>
        <begin position="476"/>
        <end position="531"/>
    </location>
</feature>
<name>A0AAW1SGR3_9CHLO</name>
<dbReference type="EMBL" id="JALJOS010000001">
    <property type="protein sequence ID" value="KAK9844638.1"/>
    <property type="molecule type" value="Genomic_DNA"/>
</dbReference>
<dbReference type="GO" id="GO:0033539">
    <property type="term" value="P:fatty acid beta-oxidation using acyl-CoA dehydrogenase"/>
    <property type="evidence" value="ECO:0007669"/>
    <property type="project" value="TreeGrafter"/>
</dbReference>
<evidence type="ECO:0000256" key="5">
    <source>
        <dbReference type="ARBA" id="ARBA00022827"/>
    </source>
</evidence>
<evidence type="ECO:0000256" key="8">
    <source>
        <dbReference type="ARBA" id="ARBA00023098"/>
    </source>
</evidence>
<dbReference type="Pfam" id="PF01636">
    <property type="entry name" value="APH"/>
    <property type="match status" value="1"/>
</dbReference>
<feature type="region of interest" description="Disordered" evidence="10">
    <location>
        <begin position="364"/>
        <end position="459"/>
    </location>
</feature>
<reference evidence="14 15" key="1">
    <citation type="journal article" date="2024" name="Nat. Commun.">
        <title>Phylogenomics reveals the evolutionary origins of lichenization in chlorophyte algae.</title>
        <authorList>
            <person name="Puginier C."/>
            <person name="Libourel C."/>
            <person name="Otte J."/>
            <person name="Skaloud P."/>
            <person name="Haon M."/>
            <person name="Grisel S."/>
            <person name="Petersen M."/>
            <person name="Berrin J.G."/>
            <person name="Delaux P.M."/>
            <person name="Dal Grande F."/>
            <person name="Keller J."/>
        </authorList>
    </citation>
    <scope>NUCLEOTIDE SEQUENCE [LARGE SCALE GENOMIC DNA]</scope>
    <source>
        <strain evidence="14 15">SAG 2145</strain>
    </source>
</reference>
<dbReference type="InterPro" id="IPR009100">
    <property type="entry name" value="AcylCoA_DH/oxidase_NM_dom_sf"/>
</dbReference>